<dbReference type="InterPro" id="IPR013424">
    <property type="entry name" value="Ice-binding_C"/>
</dbReference>
<dbReference type="STRING" id="1817883.A3G31_04980"/>
<dbReference type="NCBIfam" id="TIGR02595">
    <property type="entry name" value="PEP_CTERM"/>
    <property type="match status" value="1"/>
</dbReference>
<organism evidence="2 3">
    <name type="scientific">Candidatus Schekmanbacteria bacterium RIFCSPLOWO2_12_FULL_38_15</name>
    <dbReference type="NCBI Taxonomy" id="1817883"/>
    <lineage>
        <taxon>Bacteria</taxon>
        <taxon>Candidatus Schekmaniibacteriota</taxon>
    </lineage>
</organism>
<comment type="caution">
    <text evidence="2">The sequence shown here is derived from an EMBL/GenBank/DDBJ whole genome shotgun (WGS) entry which is preliminary data.</text>
</comment>
<reference evidence="2 3" key="1">
    <citation type="journal article" date="2016" name="Nat. Commun.">
        <title>Thousands of microbial genomes shed light on interconnected biogeochemical processes in an aquifer system.</title>
        <authorList>
            <person name="Anantharaman K."/>
            <person name="Brown C.T."/>
            <person name="Hug L.A."/>
            <person name="Sharon I."/>
            <person name="Castelle C.J."/>
            <person name="Probst A.J."/>
            <person name="Thomas B.C."/>
            <person name="Singh A."/>
            <person name="Wilkins M.J."/>
            <person name="Karaoz U."/>
            <person name="Brodie E.L."/>
            <person name="Williams K.H."/>
            <person name="Hubbard S.S."/>
            <person name="Banfield J.F."/>
        </authorList>
    </citation>
    <scope>NUCLEOTIDE SEQUENCE [LARGE SCALE GENOMIC DNA]</scope>
</reference>
<protein>
    <recommendedName>
        <fullName evidence="1">Ice-binding protein C-terminal domain-containing protein</fullName>
    </recommendedName>
</protein>
<proteinExistence type="predicted"/>
<dbReference type="Pfam" id="PF07589">
    <property type="entry name" value="PEP-CTERM"/>
    <property type="match status" value="1"/>
</dbReference>
<dbReference type="AlphaFoldDB" id="A0A1F7SK92"/>
<dbReference type="Proteomes" id="UP000178082">
    <property type="component" value="Unassembled WGS sequence"/>
</dbReference>
<dbReference type="EMBL" id="MGDI01000023">
    <property type="protein sequence ID" value="OGL53637.1"/>
    <property type="molecule type" value="Genomic_DNA"/>
</dbReference>
<name>A0A1F7SK92_9BACT</name>
<evidence type="ECO:0000259" key="1">
    <source>
        <dbReference type="Pfam" id="PF07589"/>
    </source>
</evidence>
<feature type="domain" description="Ice-binding protein C-terminal" evidence="1">
    <location>
        <begin position="212"/>
        <end position="234"/>
    </location>
</feature>
<evidence type="ECO:0000313" key="3">
    <source>
        <dbReference type="Proteomes" id="UP000178082"/>
    </source>
</evidence>
<accession>A0A1F7SK92</accession>
<sequence>MKKNIIVFTLLFLTLALCLFEKQVEAVSFSFAGATYITDPNLNGFSELISFDTQTIFNSDPEDDNILYNNVEISNLTLAGTWSTIGNMTLFDFNPTYYASGFRVQNGSSTDLLIADLEALTLTTNAGEGTVNSELLINLFNINVTTAGLALGSDVLDAFNSSSIGGILTLTLQYNGNLATAINAGTSVTTIGSGTASVSVPEPATTTTASVPVPEPATLLLLGAGLVVLAGVKRIKRG</sequence>
<evidence type="ECO:0000313" key="2">
    <source>
        <dbReference type="EMBL" id="OGL53637.1"/>
    </source>
</evidence>
<gene>
    <name evidence="2" type="ORF">A3G31_04980</name>
</gene>